<dbReference type="InterPro" id="IPR031437">
    <property type="entry name" value="Ig_TMEM132_4th"/>
</dbReference>
<reference evidence="12 13" key="1">
    <citation type="submission" date="2013-11" db="EMBL/GenBank/DDBJ databases">
        <title>The Damaraland mole rat (Fukomys damarensis) genome and evolution of African mole rats.</title>
        <authorList>
            <person name="Gladyshev V.N."/>
            <person name="Fang X."/>
        </authorList>
    </citation>
    <scope>NUCLEOTIDE SEQUENCE [LARGE SCALE GENOMIC DNA]</scope>
    <source>
        <tissue evidence="12">Liver</tissue>
    </source>
</reference>
<feature type="region of interest" description="Disordered" evidence="6">
    <location>
        <begin position="534"/>
        <end position="634"/>
    </location>
</feature>
<feature type="region of interest" description="Disordered" evidence="6">
    <location>
        <begin position="739"/>
        <end position="769"/>
    </location>
</feature>
<feature type="domain" description="Transmembrane protein TMEM132 C-terminal" evidence="8">
    <location>
        <begin position="626"/>
        <end position="700"/>
    </location>
</feature>
<evidence type="ECO:0000259" key="10">
    <source>
        <dbReference type="Pfam" id="PF23486"/>
    </source>
</evidence>
<comment type="similarity">
    <text evidence="2">Belongs to the TMEM132 family.</text>
</comment>
<accession>A0A091DKX9</accession>
<keyword evidence="4 7" id="KW-1133">Transmembrane helix</keyword>
<evidence type="ECO:0000259" key="9">
    <source>
        <dbReference type="Pfam" id="PF16070"/>
    </source>
</evidence>
<dbReference type="AlphaFoldDB" id="A0A091DKX9"/>
<dbReference type="PANTHER" id="PTHR13388:SF2">
    <property type="entry name" value="TRANSMEMBRANE PROTEIN 132D"/>
    <property type="match status" value="1"/>
</dbReference>
<feature type="domain" description="Transmembrane protein TMEM132 sixth" evidence="11">
    <location>
        <begin position="400"/>
        <end position="515"/>
    </location>
</feature>
<feature type="domain" description="Transmembrane protein TMEM132 fifth" evidence="10">
    <location>
        <begin position="205"/>
        <end position="253"/>
    </location>
</feature>
<name>A0A091DKX9_FUKDA</name>
<feature type="compositionally biased region" description="Polar residues" evidence="6">
    <location>
        <begin position="536"/>
        <end position="546"/>
    </location>
</feature>
<evidence type="ECO:0000256" key="7">
    <source>
        <dbReference type="SAM" id="Phobius"/>
    </source>
</evidence>
<dbReference type="Pfam" id="PF23487">
    <property type="entry name" value="Ig_TMEM132_6th"/>
    <property type="match status" value="1"/>
</dbReference>
<dbReference type="GO" id="GO:0016020">
    <property type="term" value="C:membrane"/>
    <property type="evidence" value="ECO:0007669"/>
    <property type="project" value="UniProtKB-SubCell"/>
</dbReference>
<evidence type="ECO:0000256" key="4">
    <source>
        <dbReference type="ARBA" id="ARBA00022989"/>
    </source>
</evidence>
<feature type="domain" description="Transmembrane protein TMEM132 fifth" evidence="10">
    <location>
        <begin position="287"/>
        <end position="399"/>
    </location>
</feature>
<proteinExistence type="inferred from homology"/>
<evidence type="ECO:0000256" key="1">
    <source>
        <dbReference type="ARBA" id="ARBA00004479"/>
    </source>
</evidence>
<protein>
    <submittedName>
        <fullName evidence="12">Transmembrane protein 132D</fullName>
    </submittedName>
</protein>
<keyword evidence="13" id="KW-1185">Reference proteome</keyword>
<feature type="transmembrane region" description="Helical" evidence="7">
    <location>
        <begin position="646"/>
        <end position="671"/>
    </location>
</feature>
<evidence type="ECO:0000256" key="3">
    <source>
        <dbReference type="ARBA" id="ARBA00022692"/>
    </source>
</evidence>
<organism evidence="12 13">
    <name type="scientific">Fukomys damarensis</name>
    <name type="common">Damaraland mole rat</name>
    <name type="synonym">Cryptomys damarensis</name>
    <dbReference type="NCBI Taxonomy" id="885580"/>
    <lineage>
        <taxon>Eukaryota</taxon>
        <taxon>Metazoa</taxon>
        <taxon>Chordata</taxon>
        <taxon>Craniata</taxon>
        <taxon>Vertebrata</taxon>
        <taxon>Euteleostomi</taxon>
        <taxon>Mammalia</taxon>
        <taxon>Eutheria</taxon>
        <taxon>Euarchontoglires</taxon>
        <taxon>Glires</taxon>
        <taxon>Rodentia</taxon>
        <taxon>Hystricomorpha</taxon>
        <taxon>Bathyergidae</taxon>
        <taxon>Fukomys</taxon>
    </lineage>
</organism>
<keyword evidence="5 7" id="KW-0472">Membrane</keyword>
<dbReference type="Pfam" id="PF15706">
    <property type="entry name" value="TMEM132_C"/>
    <property type="match status" value="1"/>
</dbReference>
<feature type="region of interest" description="Disordered" evidence="6">
    <location>
        <begin position="1"/>
        <end position="26"/>
    </location>
</feature>
<evidence type="ECO:0000259" key="11">
    <source>
        <dbReference type="Pfam" id="PF23487"/>
    </source>
</evidence>
<dbReference type="PANTHER" id="PTHR13388">
    <property type="entry name" value="DETONATOR, ISOFORM E"/>
    <property type="match status" value="1"/>
</dbReference>
<feature type="region of interest" description="Disordered" evidence="6">
    <location>
        <begin position="271"/>
        <end position="301"/>
    </location>
</feature>
<sequence>MICSPKGFSEAAPEAKAQERTLTGPGACDPLGPGTGIRLGLVRLCCHLLCARVEESEATERERQGHPAARPVPTVPQKKTPAHPDTIHLGKRPGHTVRHGQAIQKAVTMPAPRTPDLAPVALPSPDLQCPRSGAVAEVCLSQEAPSCSHALPSPGPTSEVSDRCDYVFVNGKEMKGKVNVVVTFSYQHLVSPLEMTVWAPRLPLQIEVSDTELNQIKGWRVPIVSNKRPARDSEEEDDEERRGRGCALQFQRACAAGHPGPRLSLNRELPGGVMATPPPGGSAFLSPARDSEEEDDEERRGRGCALQFQRALGRVLTQFVAEAAGPGGQLAHLLGADWQVDITELIGDFMQVEEPRIAKLQRGQILTGQELGMTTIQILSPLSDAILAEKTITVLEEKVTITDLGVQLVTGLSLSLQLSPGSNRAIFATAVAQELLQRPRQEAAISCWVQFSDGSVTPLDIYDGQDFALVATSLDEKVVSVQQDPRLQWPVLAAETEGQGTLVKVEMAISEPCQKSKRKSVLAVGTASVRVKFGQSDANPNNSDIQRTGEASHLENSMGDGSTKLLPEWGSPDSRLQSSSSSVGLREGRGGSTPRPSFPRGRGQGHAQEDSSPPHTVDLADLTRGDTDMEGGSLAQAPKGLSDLEIGMYALLGVFCLAILVFLINCATFALKFRRKQVTLEGQEGLSRAHDWVGLSNRTELLDAQAALSSCPEEQITAIGRGEDPEESKYLLLGTGAPGPSGQLLPPTEVAPADSEGQRAELPTSPTSKRKRVTFTTFTAMAPGTMFQPAAPSC</sequence>
<evidence type="ECO:0000256" key="6">
    <source>
        <dbReference type="SAM" id="MobiDB-lite"/>
    </source>
</evidence>
<feature type="domain" description="Transmembrane protein family 132 fourth" evidence="9">
    <location>
        <begin position="159"/>
        <end position="202"/>
    </location>
</feature>
<dbReference type="Pfam" id="PF23486">
    <property type="entry name" value="Ig_TMEM132_5th"/>
    <property type="match status" value="2"/>
</dbReference>
<comment type="subcellular location">
    <subcellularLocation>
        <location evidence="1">Membrane</location>
        <topology evidence="1">Single-pass type I membrane protein</topology>
    </subcellularLocation>
</comment>
<dbReference type="InterPro" id="IPR031436">
    <property type="entry name" value="TMEM132_C"/>
</dbReference>
<evidence type="ECO:0000256" key="5">
    <source>
        <dbReference type="ARBA" id="ARBA00023136"/>
    </source>
</evidence>
<keyword evidence="3 7" id="KW-0812">Transmembrane</keyword>
<dbReference type="InterPro" id="IPR026307">
    <property type="entry name" value="TMEM132"/>
</dbReference>
<dbReference type="Pfam" id="PF16070">
    <property type="entry name" value="Ig_TMEM132_4th"/>
    <property type="match status" value="1"/>
</dbReference>
<dbReference type="InterPro" id="IPR055424">
    <property type="entry name" value="Ig_TMEM132_6th"/>
</dbReference>
<feature type="compositionally biased region" description="Low complexity" evidence="6">
    <location>
        <begin position="570"/>
        <end position="585"/>
    </location>
</feature>
<evidence type="ECO:0000313" key="13">
    <source>
        <dbReference type="Proteomes" id="UP000028990"/>
    </source>
</evidence>
<evidence type="ECO:0000259" key="8">
    <source>
        <dbReference type="Pfam" id="PF15706"/>
    </source>
</evidence>
<gene>
    <name evidence="12" type="ORF">H920_15053</name>
</gene>
<evidence type="ECO:0000256" key="2">
    <source>
        <dbReference type="ARBA" id="ARBA00006166"/>
    </source>
</evidence>
<feature type="region of interest" description="Disordered" evidence="6">
    <location>
        <begin position="57"/>
        <end position="95"/>
    </location>
</feature>
<dbReference type="InterPro" id="IPR055423">
    <property type="entry name" value="Ig_TMEM132_5th"/>
</dbReference>
<evidence type="ECO:0000313" key="12">
    <source>
        <dbReference type="EMBL" id="KFO23481.1"/>
    </source>
</evidence>
<dbReference type="EMBL" id="KN123762">
    <property type="protein sequence ID" value="KFO23481.1"/>
    <property type="molecule type" value="Genomic_DNA"/>
</dbReference>
<dbReference type="Proteomes" id="UP000028990">
    <property type="component" value="Unassembled WGS sequence"/>
</dbReference>